<accession>A0ABP7A1H0</accession>
<keyword evidence="2" id="KW-1185">Reference proteome</keyword>
<protein>
    <recommendedName>
        <fullName evidence="3">ESAT-6-like protein</fullName>
    </recommendedName>
</protein>
<dbReference type="Gene3D" id="1.10.287.1060">
    <property type="entry name" value="ESAT-6-like"/>
    <property type="match status" value="1"/>
</dbReference>
<proteinExistence type="predicted"/>
<evidence type="ECO:0000313" key="1">
    <source>
        <dbReference type="EMBL" id="GAA3622128.1"/>
    </source>
</evidence>
<comment type="caution">
    <text evidence="1">The sequence shown here is derived from an EMBL/GenBank/DDBJ whole genome shotgun (WGS) entry which is preliminary data.</text>
</comment>
<evidence type="ECO:0000313" key="2">
    <source>
        <dbReference type="Proteomes" id="UP001501074"/>
    </source>
</evidence>
<evidence type="ECO:0008006" key="3">
    <source>
        <dbReference type="Google" id="ProtNLM"/>
    </source>
</evidence>
<sequence length="104" mass="11227">MATGDSKIVDEATTTNMIKSFAETQDDCDRIQKLVDGAHSALMAQWGGNAAGAYDNSMVQWKEGFTKVRSALNMLNESMVQYAQITGTTEDDNVVQGTGWATVS</sequence>
<dbReference type="Pfam" id="PF06013">
    <property type="entry name" value="WXG100"/>
    <property type="match status" value="1"/>
</dbReference>
<dbReference type="InterPro" id="IPR010310">
    <property type="entry name" value="T7SS_ESAT-6-like"/>
</dbReference>
<gene>
    <name evidence="1" type="ORF">GCM10022223_43790</name>
</gene>
<name>A0ABP7A1H0_9ACTN</name>
<reference evidence="2" key="1">
    <citation type="journal article" date="2019" name="Int. J. Syst. Evol. Microbiol.">
        <title>The Global Catalogue of Microorganisms (GCM) 10K type strain sequencing project: providing services to taxonomists for standard genome sequencing and annotation.</title>
        <authorList>
            <consortium name="The Broad Institute Genomics Platform"/>
            <consortium name="The Broad Institute Genome Sequencing Center for Infectious Disease"/>
            <person name="Wu L."/>
            <person name="Ma J."/>
        </authorList>
    </citation>
    <scope>NUCLEOTIDE SEQUENCE [LARGE SCALE GENOMIC DNA]</scope>
    <source>
        <strain evidence="2">JCM 16902</strain>
    </source>
</reference>
<dbReference type="EMBL" id="BAAAZO010000009">
    <property type="protein sequence ID" value="GAA3622128.1"/>
    <property type="molecule type" value="Genomic_DNA"/>
</dbReference>
<organism evidence="1 2">
    <name type="scientific">Kineosporia mesophila</name>
    <dbReference type="NCBI Taxonomy" id="566012"/>
    <lineage>
        <taxon>Bacteria</taxon>
        <taxon>Bacillati</taxon>
        <taxon>Actinomycetota</taxon>
        <taxon>Actinomycetes</taxon>
        <taxon>Kineosporiales</taxon>
        <taxon>Kineosporiaceae</taxon>
        <taxon>Kineosporia</taxon>
    </lineage>
</organism>
<dbReference type="SUPFAM" id="SSF140453">
    <property type="entry name" value="EsxAB dimer-like"/>
    <property type="match status" value="1"/>
</dbReference>
<dbReference type="InterPro" id="IPR036689">
    <property type="entry name" value="ESAT-6-like_sf"/>
</dbReference>
<dbReference type="Proteomes" id="UP001501074">
    <property type="component" value="Unassembled WGS sequence"/>
</dbReference>
<dbReference type="RefSeq" id="WP_231481083.1">
    <property type="nucleotide sequence ID" value="NZ_BAAAZO010000009.1"/>
</dbReference>